<reference evidence="2" key="1">
    <citation type="journal article" date="2023" name="Nat. Commun.">
        <title>Diploid and tetraploid genomes of Acorus and the evolution of monocots.</title>
        <authorList>
            <person name="Ma L."/>
            <person name="Liu K.W."/>
            <person name="Li Z."/>
            <person name="Hsiao Y.Y."/>
            <person name="Qi Y."/>
            <person name="Fu T."/>
            <person name="Tang G.D."/>
            <person name="Zhang D."/>
            <person name="Sun W.H."/>
            <person name="Liu D.K."/>
            <person name="Li Y."/>
            <person name="Chen G.Z."/>
            <person name="Liu X.D."/>
            <person name="Liao X.Y."/>
            <person name="Jiang Y.T."/>
            <person name="Yu X."/>
            <person name="Hao Y."/>
            <person name="Huang J."/>
            <person name="Zhao X.W."/>
            <person name="Ke S."/>
            <person name="Chen Y.Y."/>
            <person name="Wu W.L."/>
            <person name="Hsu J.L."/>
            <person name="Lin Y.F."/>
            <person name="Huang M.D."/>
            <person name="Li C.Y."/>
            <person name="Huang L."/>
            <person name="Wang Z.W."/>
            <person name="Zhao X."/>
            <person name="Zhong W.Y."/>
            <person name="Peng D.H."/>
            <person name="Ahmad S."/>
            <person name="Lan S."/>
            <person name="Zhang J.S."/>
            <person name="Tsai W.C."/>
            <person name="Van de Peer Y."/>
            <person name="Liu Z.J."/>
        </authorList>
    </citation>
    <scope>NUCLEOTIDE SEQUENCE</scope>
    <source>
        <strain evidence="2">SCP</strain>
    </source>
</reference>
<feature type="region of interest" description="Disordered" evidence="1">
    <location>
        <begin position="1"/>
        <end position="166"/>
    </location>
</feature>
<gene>
    <name evidence="2" type="ORF">QJS04_geneDACA005990</name>
</gene>
<feature type="compositionally biased region" description="Polar residues" evidence="1">
    <location>
        <begin position="25"/>
        <end position="35"/>
    </location>
</feature>
<feature type="compositionally biased region" description="Pro residues" evidence="1">
    <location>
        <begin position="68"/>
        <end position="80"/>
    </location>
</feature>
<sequence length="196" mass="21894">MMFHRLNPDSPPQSLPKKRNPNPNPIASPTSSTPICSYRRSRPRPRLHLLLPAPRMSSSRWHRQRPPSLAPPPAPPLPQPPRHHHLHQQTMTTTTTTSPPPPTNDDDNHHDNAPPISPSSRSAPLAAPSTGPESDHQVPNQTLFQGDHLRAHRTTKNPKKHQTQAFQELGMLKVPYQISEELSSLDSQPSKNLRGL</sequence>
<accession>A0AAV9B767</accession>
<proteinExistence type="predicted"/>
<feature type="compositionally biased region" description="Low complexity" evidence="1">
    <location>
        <begin position="88"/>
        <end position="97"/>
    </location>
</feature>
<evidence type="ECO:0000313" key="2">
    <source>
        <dbReference type="EMBL" id="KAK1272132.1"/>
    </source>
</evidence>
<comment type="caution">
    <text evidence="2">The sequence shown here is derived from an EMBL/GenBank/DDBJ whole genome shotgun (WGS) entry which is preliminary data.</text>
</comment>
<feature type="compositionally biased region" description="Low complexity" evidence="1">
    <location>
        <begin position="118"/>
        <end position="129"/>
    </location>
</feature>
<protein>
    <submittedName>
        <fullName evidence="2">Uncharacterized protein</fullName>
    </submittedName>
</protein>
<organism evidence="2 3">
    <name type="scientific">Acorus gramineus</name>
    <name type="common">Dwarf sweet flag</name>
    <dbReference type="NCBI Taxonomy" id="55184"/>
    <lineage>
        <taxon>Eukaryota</taxon>
        <taxon>Viridiplantae</taxon>
        <taxon>Streptophyta</taxon>
        <taxon>Embryophyta</taxon>
        <taxon>Tracheophyta</taxon>
        <taxon>Spermatophyta</taxon>
        <taxon>Magnoliopsida</taxon>
        <taxon>Liliopsida</taxon>
        <taxon>Acoraceae</taxon>
        <taxon>Acorus</taxon>
    </lineage>
</organism>
<evidence type="ECO:0000256" key="1">
    <source>
        <dbReference type="SAM" id="MobiDB-lite"/>
    </source>
</evidence>
<dbReference type="AlphaFoldDB" id="A0AAV9B767"/>
<keyword evidence="3" id="KW-1185">Reference proteome</keyword>
<dbReference type="EMBL" id="JAUJYN010000005">
    <property type="protein sequence ID" value="KAK1272132.1"/>
    <property type="molecule type" value="Genomic_DNA"/>
</dbReference>
<feature type="compositionally biased region" description="Basic residues" evidence="1">
    <location>
        <begin position="150"/>
        <end position="162"/>
    </location>
</feature>
<evidence type="ECO:0000313" key="3">
    <source>
        <dbReference type="Proteomes" id="UP001179952"/>
    </source>
</evidence>
<reference evidence="2" key="2">
    <citation type="submission" date="2023-06" db="EMBL/GenBank/DDBJ databases">
        <authorList>
            <person name="Ma L."/>
            <person name="Liu K.-W."/>
            <person name="Li Z."/>
            <person name="Hsiao Y.-Y."/>
            <person name="Qi Y."/>
            <person name="Fu T."/>
            <person name="Tang G."/>
            <person name="Zhang D."/>
            <person name="Sun W.-H."/>
            <person name="Liu D.-K."/>
            <person name="Li Y."/>
            <person name="Chen G.-Z."/>
            <person name="Liu X.-D."/>
            <person name="Liao X.-Y."/>
            <person name="Jiang Y.-T."/>
            <person name="Yu X."/>
            <person name="Hao Y."/>
            <person name="Huang J."/>
            <person name="Zhao X.-W."/>
            <person name="Ke S."/>
            <person name="Chen Y.-Y."/>
            <person name="Wu W.-L."/>
            <person name="Hsu J.-L."/>
            <person name="Lin Y.-F."/>
            <person name="Huang M.-D."/>
            <person name="Li C.-Y."/>
            <person name="Huang L."/>
            <person name="Wang Z.-W."/>
            <person name="Zhao X."/>
            <person name="Zhong W.-Y."/>
            <person name="Peng D.-H."/>
            <person name="Ahmad S."/>
            <person name="Lan S."/>
            <person name="Zhang J.-S."/>
            <person name="Tsai W.-C."/>
            <person name="Van De Peer Y."/>
            <person name="Liu Z.-J."/>
        </authorList>
    </citation>
    <scope>NUCLEOTIDE SEQUENCE</scope>
    <source>
        <strain evidence="2">SCP</strain>
        <tissue evidence="2">Leaves</tissue>
    </source>
</reference>
<dbReference type="Proteomes" id="UP001179952">
    <property type="component" value="Unassembled WGS sequence"/>
</dbReference>
<name>A0AAV9B767_ACOGR</name>